<dbReference type="EMBL" id="JACRIW010000081">
    <property type="protein sequence ID" value="MBI5170153.1"/>
    <property type="molecule type" value="Genomic_DNA"/>
</dbReference>
<evidence type="ECO:0008006" key="4">
    <source>
        <dbReference type="Google" id="ProtNLM"/>
    </source>
</evidence>
<proteinExistence type="predicted"/>
<keyword evidence="1" id="KW-0812">Transmembrane</keyword>
<gene>
    <name evidence="2" type="ORF">HZA61_11735</name>
</gene>
<organism evidence="2 3">
    <name type="scientific">Eiseniibacteriota bacterium</name>
    <dbReference type="NCBI Taxonomy" id="2212470"/>
    <lineage>
        <taxon>Bacteria</taxon>
        <taxon>Candidatus Eiseniibacteriota</taxon>
    </lineage>
</organism>
<dbReference type="Proteomes" id="UP000696931">
    <property type="component" value="Unassembled WGS sequence"/>
</dbReference>
<dbReference type="AlphaFoldDB" id="A0A933SGY4"/>
<feature type="transmembrane region" description="Helical" evidence="1">
    <location>
        <begin position="82"/>
        <end position="100"/>
    </location>
</feature>
<accession>A0A933SGY4</accession>
<evidence type="ECO:0000313" key="3">
    <source>
        <dbReference type="Proteomes" id="UP000696931"/>
    </source>
</evidence>
<comment type="caution">
    <text evidence="2">The sequence shown here is derived from an EMBL/GenBank/DDBJ whole genome shotgun (WGS) entry which is preliminary data.</text>
</comment>
<keyword evidence="1" id="KW-0472">Membrane</keyword>
<evidence type="ECO:0000256" key="1">
    <source>
        <dbReference type="SAM" id="Phobius"/>
    </source>
</evidence>
<keyword evidence="1" id="KW-1133">Transmembrane helix</keyword>
<reference evidence="2" key="1">
    <citation type="submission" date="2020-07" db="EMBL/GenBank/DDBJ databases">
        <title>Huge and variable diversity of episymbiotic CPR bacteria and DPANN archaea in groundwater ecosystems.</title>
        <authorList>
            <person name="He C.Y."/>
            <person name="Keren R."/>
            <person name="Whittaker M."/>
            <person name="Farag I.F."/>
            <person name="Doudna J."/>
            <person name="Cate J.H.D."/>
            <person name="Banfield J.F."/>
        </authorList>
    </citation>
    <scope>NUCLEOTIDE SEQUENCE</scope>
    <source>
        <strain evidence="2">NC_groundwater_1813_Pr3_B-0.1um_71_17</strain>
    </source>
</reference>
<feature type="transmembrane region" description="Helical" evidence="1">
    <location>
        <begin position="139"/>
        <end position="157"/>
    </location>
</feature>
<sequence>MPLPIVEYLHVLFGFTYVAALMAAHWNALAARRTTNWNERAALFELNRRLGITFALGALIGAGVLGQMLGMSLGYKMADTRSFQIANALWLVNLLALLAVDLPQGSRLAAQARAAANSGATNEPVGYTGALDRWRIGNAVQLLVFLVLLWFMVAPWHK</sequence>
<feature type="transmembrane region" description="Helical" evidence="1">
    <location>
        <begin position="12"/>
        <end position="29"/>
    </location>
</feature>
<protein>
    <recommendedName>
        <fullName evidence="4">DUF2269 family protein</fullName>
    </recommendedName>
</protein>
<name>A0A933SGY4_UNCEI</name>
<evidence type="ECO:0000313" key="2">
    <source>
        <dbReference type="EMBL" id="MBI5170153.1"/>
    </source>
</evidence>
<feature type="transmembrane region" description="Helical" evidence="1">
    <location>
        <begin position="50"/>
        <end position="70"/>
    </location>
</feature>